<dbReference type="EMBL" id="CABFNP030001344">
    <property type="protein sequence ID" value="CAI6100602.1"/>
    <property type="molecule type" value="Genomic_DNA"/>
</dbReference>
<gene>
    <name evidence="1" type="ORF">CCHLO57077_00015509</name>
</gene>
<evidence type="ECO:0000313" key="1">
    <source>
        <dbReference type="EMBL" id="CAI6100602.1"/>
    </source>
</evidence>
<comment type="caution">
    <text evidence="1">The sequence shown here is derived from an EMBL/GenBank/DDBJ whole genome shotgun (WGS) entry which is preliminary data.</text>
</comment>
<accession>A0AA35VDK9</accession>
<organism evidence="1 2">
    <name type="scientific">Clonostachys chloroleuca</name>
    <dbReference type="NCBI Taxonomy" id="1926264"/>
    <lineage>
        <taxon>Eukaryota</taxon>
        <taxon>Fungi</taxon>
        <taxon>Dikarya</taxon>
        <taxon>Ascomycota</taxon>
        <taxon>Pezizomycotina</taxon>
        <taxon>Sordariomycetes</taxon>
        <taxon>Hypocreomycetidae</taxon>
        <taxon>Hypocreales</taxon>
        <taxon>Bionectriaceae</taxon>
        <taxon>Clonostachys</taxon>
    </lineage>
</organism>
<proteinExistence type="predicted"/>
<protein>
    <submittedName>
        <fullName evidence="1">Uncharacterized protein</fullName>
    </submittedName>
</protein>
<name>A0AA35VDK9_9HYPO</name>
<reference evidence="1" key="1">
    <citation type="submission" date="2023-01" db="EMBL/GenBank/DDBJ databases">
        <authorList>
            <person name="Piombo E."/>
        </authorList>
    </citation>
    <scope>NUCLEOTIDE SEQUENCE</scope>
</reference>
<dbReference type="Proteomes" id="UP001160390">
    <property type="component" value="Unassembled WGS sequence"/>
</dbReference>
<evidence type="ECO:0000313" key="2">
    <source>
        <dbReference type="Proteomes" id="UP001160390"/>
    </source>
</evidence>
<keyword evidence="2" id="KW-1185">Reference proteome</keyword>
<sequence>MCYQVVELYSACKCLYYKHAVDRCVSYGRKGHYTEQRTIYVGYACAVHTSSYSQPSGNYSYSDSGYYSGRSHTSYRVYELAQPIAAFAVACEVVIATTLSSLPLGPKLRRAGGGGKGLTKLSDRTLTLICTNHASWDFHGGIGRMEMETT</sequence>
<dbReference type="AlphaFoldDB" id="A0AA35VDK9"/>